<dbReference type="CDD" id="cd02007">
    <property type="entry name" value="TPP_DXS"/>
    <property type="match status" value="1"/>
</dbReference>
<evidence type="ECO:0000256" key="8">
    <source>
        <dbReference type="ARBA" id="ARBA00023052"/>
    </source>
</evidence>
<dbReference type="Proteomes" id="UP000188181">
    <property type="component" value="Chromosome"/>
</dbReference>
<dbReference type="EMBL" id="CP019646">
    <property type="protein sequence ID" value="AQQ70220.1"/>
    <property type="molecule type" value="Genomic_DNA"/>
</dbReference>
<name>A0A1Q2MC34_9BACT</name>
<reference evidence="13" key="1">
    <citation type="submission" date="2017-02" db="EMBL/GenBank/DDBJ databases">
        <title>Comparative genomics and description of representatives of a novel lineage of planctomycetes thriving in anoxic sediments.</title>
        <authorList>
            <person name="Spring S."/>
            <person name="Bunk B."/>
            <person name="Sproer C."/>
        </authorList>
    </citation>
    <scope>NUCLEOTIDE SEQUENCE [LARGE SCALE GENOMIC DNA]</scope>
    <source>
        <strain evidence="13">SM-Chi-D1</strain>
    </source>
</reference>
<evidence type="ECO:0000256" key="1">
    <source>
        <dbReference type="ARBA" id="ARBA00004980"/>
    </source>
</evidence>
<feature type="binding site" evidence="10">
    <location>
        <position position="175"/>
    </location>
    <ligand>
        <name>Mg(2+)</name>
        <dbReference type="ChEBI" id="CHEBI:18420"/>
    </ligand>
</feature>
<dbReference type="HAMAP" id="MF_00315">
    <property type="entry name" value="DXP_synth"/>
    <property type="match status" value="1"/>
</dbReference>
<keyword evidence="6 10" id="KW-0460">Magnesium</keyword>
<dbReference type="GO" id="GO:0009228">
    <property type="term" value="P:thiamine biosynthetic process"/>
    <property type="evidence" value="ECO:0007669"/>
    <property type="project" value="UniProtKB-UniRule"/>
</dbReference>
<keyword evidence="5 10" id="KW-0479">Metal-binding</keyword>
<dbReference type="KEGG" id="pbas:SMSP2_00563"/>
<dbReference type="GO" id="GO:0005829">
    <property type="term" value="C:cytosol"/>
    <property type="evidence" value="ECO:0007669"/>
    <property type="project" value="TreeGrafter"/>
</dbReference>
<evidence type="ECO:0000259" key="11">
    <source>
        <dbReference type="SMART" id="SM00861"/>
    </source>
</evidence>
<dbReference type="OrthoDB" id="9803371at2"/>
<feature type="domain" description="Transketolase-like pyrimidine-binding" evidence="11">
    <location>
        <begin position="318"/>
        <end position="481"/>
    </location>
</feature>
<evidence type="ECO:0000256" key="10">
    <source>
        <dbReference type="HAMAP-Rule" id="MF_00315"/>
    </source>
</evidence>
<dbReference type="PANTHER" id="PTHR43322:SF5">
    <property type="entry name" value="1-DEOXY-D-XYLULOSE-5-PHOSPHATE SYNTHASE, CHLOROPLASTIC"/>
    <property type="match status" value="1"/>
</dbReference>
<protein>
    <recommendedName>
        <fullName evidence="10">1-deoxy-D-xylulose-5-phosphate synthase</fullName>
        <ecNumber evidence="10">2.2.1.7</ecNumber>
    </recommendedName>
    <alternativeName>
        <fullName evidence="10">1-deoxyxylulose-5-phosphate synthase</fullName>
        <shortName evidence="10">DXP synthase</shortName>
        <shortName evidence="10">DXPS</shortName>
    </alternativeName>
</protein>
<dbReference type="InterPro" id="IPR005477">
    <property type="entry name" value="Dxylulose-5-P_synthase"/>
</dbReference>
<dbReference type="PROSITE" id="PS00801">
    <property type="entry name" value="TRANSKETOLASE_1"/>
    <property type="match status" value="1"/>
</dbReference>
<dbReference type="Gene3D" id="3.40.50.970">
    <property type="match status" value="2"/>
</dbReference>
<feature type="binding site" evidence="10">
    <location>
        <position position="74"/>
    </location>
    <ligand>
        <name>thiamine diphosphate</name>
        <dbReference type="ChEBI" id="CHEBI:58937"/>
    </ligand>
</feature>
<evidence type="ECO:0000256" key="6">
    <source>
        <dbReference type="ARBA" id="ARBA00022842"/>
    </source>
</evidence>
<dbReference type="InterPro" id="IPR020826">
    <property type="entry name" value="Transketolase_BS"/>
</dbReference>
<feature type="binding site" evidence="10">
    <location>
        <begin position="147"/>
        <end position="148"/>
    </location>
    <ligand>
        <name>thiamine diphosphate</name>
        <dbReference type="ChEBI" id="CHEBI:58937"/>
    </ligand>
</feature>
<dbReference type="InterPro" id="IPR029061">
    <property type="entry name" value="THDP-binding"/>
</dbReference>
<feature type="binding site" evidence="10">
    <location>
        <begin position="115"/>
        <end position="117"/>
    </location>
    <ligand>
        <name>thiamine diphosphate</name>
        <dbReference type="ChEBI" id="CHEBI:58937"/>
    </ligand>
</feature>
<dbReference type="EC" id="2.2.1.7" evidence="10"/>
<comment type="function">
    <text evidence="10">Catalyzes the acyloin condensation reaction between C atoms 2 and 3 of pyruvate and glyceraldehyde 3-phosphate to yield 1-deoxy-D-xylulose-5-phosphate (DXP).</text>
</comment>
<dbReference type="GO" id="GO:0000287">
    <property type="term" value="F:magnesium ion binding"/>
    <property type="evidence" value="ECO:0007669"/>
    <property type="project" value="UniProtKB-UniRule"/>
</dbReference>
<dbReference type="Pfam" id="PF13292">
    <property type="entry name" value="DXP_synthase_N"/>
    <property type="match status" value="1"/>
</dbReference>
<evidence type="ECO:0000313" key="13">
    <source>
        <dbReference type="Proteomes" id="UP000188181"/>
    </source>
</evidence>
<evidence type="ECO:0000313" key="12">
    <source>
        <dbReference type="EMBL" id="AQQ70220.1"/>
    </source>
</evidence>
<comment type="cofactor">
    <cofactor evidence="10">
        <name>thiamine diphosphate</name>
        <dbReference type="ChEBI" id="CHEBI:58937"/>
    </cofactor>
    <text evidence="10">Binds 1 thiamine pyrophosphate per subunit.</text>
</comment>
<proteinExistence type="inferred from homology"/>
<feature type="binding site" evidence="10">
    <location>
        <position position="286"/>
    </location>
    <ligand>
        <name>thiamine diphosphate</name>
        <dbReference type="ChEBI" id="CHEBI:58937"/>
    </ligand>
</feature>
<dbReference type="GO" id="GO:0008661">
    <property type="term" value="F:1-deoxy-D-xylulose-5-phosphate synthase activity"/>
    <property type="evidence" value="ECO:0007669"/>
    <property type="project" value="UniProtKB-UniRule"/>
</dbReference>
<evidence type="ECO:0000256" key="7">
    <source>
        <dbReference type="ARBA" id="ARBA00022977"/>
    </source>
</evidence>
<comment type="catalytic activity">
    <reaction evidence="10">
        <text>D-glyceraldehyde 3-phosphate + pyruvate + H(+) = 1-deoxy-D-xylulose 5-phosphate + CO2</text>
        <dbReference type="Rhea" id="RHEA:12605"/>
        <dbReference type="ChEBI" id="CHEBI:15361"/>
        <dbReference type="ChEBI" id="CHEBI:15378"/>
        <dbReference type="ChEBI" id="CHEBI:16526"/>
        <dbReference type="ChEBI" id="CHEBI:57792"/>
        <dbReference type="ChEBI" id="CHEBI:59776"/>
        <dbReference type="EC" id="2.2.1.7"/>
    </reaction>
</comment>
<feature type="binding site" evidence="10">
    <location>
        <position position="369"/>
    </location>
    <ligand>
        <name>thiamine diphosphate</name>
        <dbReference type="ChEBI" id="CHEBI:58937"/>
    </ligand>
</feature>
<dbReference type="PANTHER" id="PTHR43322">
    <property type="entry name" value="1-D-DEOXYXYLULOSE 5-PHOSPHATE SYNTHASE-RELATED"/>
    <property type="match status" value="1"/>
</dbReference>
<evidence type="ECO:0000256" key="9">
    <source>
        <dbReference type="ARBA" id="ARBA00023229"/>
    </source>
</evidence>
<dbReference type="SUPFAM" id="SSF52518">
    <property type="entry name" value="Thiamin diphosphate-binding fold (THDP-binding)"/>
    <property type="match status" value="2"/>
</dbReference>
<evidence type="ECO:0000256" key="4">
    <source>
        <dbReference type="ARBA" id="ARBA00022679"/>
    </source>
</evidence>
<keyword evidence="7 10" id="KW-0784">Thiamine biosynthesis</keyword>
<dbReference type="SUPFAM" id="SSF52922">
    <property type="entry name" value="TK C-terminal domain-like"/>
    <property type="match status" value="1"/>
</dbReference>
<evidence type="ECO:0000256" key="3">
    <source>
        <dbReference type="ARBA" id="ARBA00011738"/>
    </source>
</evidence>
<dbReference type="Pfam" id="PF02780">
    <property type="entry name" value="Transketolase_C"/>
    <property type="match status" value="1"/>
</dbReference>
<feature type="binding site" evidence="10">
    <location>
        <position position="175"/>
    </location>
    <ligand>
        <name>thiamine diphosphate</name>
        <dbReference type="ChEBI" id="CHEBI:58937"/>
    </ligand>
</feature>
<dbReference type="InterPro" id="IPR005475">
    <property type="entry name" value="Transketolase-like_Pyr-bd"/>
</dbReference>
<comment type="pathway">
    <text evidence="1 10">Metabolic intermediate biosynthesis; 1-deoxy-D-xylulose 5-phosphate biosynthesis; 1-deoxy-D-xylulose 5-phosphate from D-glyceraldehyde 3-phosphate and pyruvate: step 1/1.</text>
</comment>
<dbReference type="STRING" id="1851148.SMSP2_00563"/>
<gene>
    <name evidence="10 12" type="primary">dxs</name>
    <name evidence="12" type="ORF">SMSP2_00563</name>
</gene>
<dbReference type="GO" id="GO:0030976">
    <property type="term" value="F:thiamine pyrophosphate binding"/>
    <property type="evidence" value="ECO:0007669"/>
    <property type="project" value="UniProtKB-UniRule"/>
</dbReference>
<dbReference type="CDD" id="cd07033">
    <property type="entry name" value="TPP_PYR_DXS_TK_like"/>
    <property type="match status" value="1"/>
</dbReference>
<organism evidence="12 13">
    <name type="scientific">Limihaloglobus sulfuriphilus</name>
    <dbReference type="NCBI Taxonomy" id="1851148"/>
    <lineage>
        <taxon>Bacteria</taxon>
        <taxon>Pseudomonadati</taxon>
        <taxon>Planctomycetota</taxon>
        <taxon>Phycisphaerae</taxon>
        <taxon>Sedimentisphaerales</taxon>
        <taxon>Sedimentisphaeraceae</taxon>
        <taxon>Limihaloglobus</taxon>
    </lineage>
</organism>
<dbReference type="SMART" id="SM00861">
    <property type="entry name" value="Transket_pyr"/>
    <property type="match status" value="1"/>
</dbReference>
<dbReference type="NCBIfam" id="NF003933">
    <property type="entry name" value="PRK05444.2-2"/>
    <property type="match status" value="1"/>
</dbReference>
<dbReference type="RefSeq" id="WP_146682500.1">
    <property type="nucleotide sequence ID" value="NZ_CP019646.1"/>
</dbReference>
<keyword evidence="8 10" id="KW-0786">Thiamine pyrophosphate</keyword>
<feature type="binding site" evidence="10">
    <location>
        <position position="146"/>
    </location>
    <ligand>
        <name>Mg(2+)</name>
        <dbReference type="ChEBI" id="CHEBI:18420"/>
    </ligand>
</feature>
<keyword evidence="4 10" id="KW-0808">Transferase</keyword>
<dbReference type="InterPro" id="IPR009014">
    <property type="entry name" value="Transketo_C/PFOR_II"/>
</dbReference>
<keyword evidence="13" id="KW-1185">Reference proteome</keyword>
<dbReference type="AlphaFoldDB" id="A0A1Q2MC34"/>
<evidence type="ECO:0000256" key="5">
    <source>
        <dbReference type="ARBA" id="ARBA00022723"/>
    </source>
</evidence>
<dbReference type="InterPro" id="IPR033248">
    <property type="entry name" value="Transketolase_C"/>
</dbReference>
<dbReference type="PROSITE" id="PS00802">
    <property type="entry name" value="TRANSKETOLASE_2"/>
    <property type="match status" value="1"/>
</dbReference>
<comment type="similarity">
    <text evidence="2 10">Belongs to the transketolase family. DXPS subfamily.</text>
</comment>
<evidence type="ECO:0000256" key="2">
    <source>
        <dbReference type="ARBA" id="ARBA00011081"/>
    </source>
</evidence>
<comment type="subunit">
    <text evidence="3 10">Homodimer.</text>
</comment>
<sequence>MTKILETIDSPQDIKKLKIEQLEKLAGEIRQEIIETVGRTGGHLASNLGNVELTLAMHYVFDFKTDHLLWDVGHQCYTHKLITGRKELFKNLRQKDGVSGFPSPQESEYDRFTVGHAGTSIPTGIGMGIAAKKLGKKDHIVSFVGDASIVNGLSLEALNYLQDLKRQFLIVLNDNSMAIDVTQGAIATMLSRVRLSHTYDEINKTTRNILDHIPLIGRKMDNAIANFKKTIKMSLPASRLFESLNIAYFGPVDGHDIRSLIQLFNGIKDIDYPVVLHTYTNKGKGFHPAGDDPRSFHSTGPFTNDNGKITHIKAGSGETFTSIIGDTITDLAKEDSRVTTVTAAMPDGTGLRRFKTSFPDRCFDVGIAESAAVDIAAGQAKMGLRPFVCIYSTFLQRGFDQIAHEVALQNLPVIFCIDRAGVVGDDGPTHHGMLDLAFLRSLPNMTVLAPATAAEAQNACRYALNLDSPCAIRYPRDYAPQNDGLEACDSDFVTGKSVTILDNDSKIVIVSYGSCLKNAYEAAIELKKRGIEVKLINARFAKPLDSDIIELYKVGKTIVTVEEHSLTCGFGSALLEACCGRNEVDMNSQTSSLGKIVIIGGPDRFIDKNTRNNQLKELGVDSESIISTVTKLNNMS</sequence>
<dbReference type="InterPro" id="IPR049557">
    <property type="entry name" value="Transketolase_CS"/>
</dbReference>
<dbReference type="GO" id="GO:0019288">
    <property type="term" value="P:isopentenyl diphosphate biosynthetic process, methylerythritol 4-phosphate pathway"/>
    <property type="evidence" value="ECO:0007669"/>
    <property type="project" value="TreeGrafter"/>
</dbReference>
<accession>A0A1Q2MC34</accession>
<dbReference type="UniPathway" id="UPA00064">
    <property type="reaction ID" value="UER00091"/>
</dbReference>
<dbReference type="NCBIfam" id="TIGR00204">
    <property type="entry name" value="dxs"/>
    <property type="match status" value="1"/>
</dbReference>
<dbReference type="Pfam" id="PF02779">
    <property type="entry name" value="Transket_pyr"/>
    <property type="match status" value="1"/>
</dbReference>
<dbReference type="GO" id="GO:0016114">
    <property type="term" value="P:terpenoid biosynthetic process"/>
    <property type="evidence" value="ECO:0007669"/>
    <property type="project" value="UniProtKB-UniRule"/>
</dbReference>
<keyword evidence="9 10" id="KW-0414">Isoprene biosynthesis</keyword>
<dbReference type="Gene3D" id="3.40.50.920">
    <property type="match status" value="1"/>
</dbReference>
<comment type="cofactor">
    <cofactor evidence="10">
        <name>Mg(2+)</name>
        <dbReference type="ChEBI" id="CHEBI:18420"/>
    </cofactor>
    <text evidence="10">Binds 1 Mg(2+) ion per subunit.</text>
</comment>